<comment type="caution">
    <text evidence="2">The sequence shown here is derived from an EMBL/GenBank/DDBJ whole genome shotgun (WGS) entry which is preliminary data.</text>
</comment>
<gene>
    <name evidence="2" type="ORF">COW49_01785</name>
</gene>
<organism evidence="2 3">
    <name type="scientific">Candidatus Kaiserbacteria bacterium CG17_big_fil_post_rev_8_21_14_2_50_51_7</name>
    <dbReference type="NCBI Taxonomy" id="1974613"/>
    <lineage>
        <taxon>Bacteria</taxon>
        <taxon>Candidatus Kaiseribacteriota</taxon>
    </lineage>
</organism>
<sequence length="119" mass="13049">MERDEGTKGEQTGNQRKGSDWGHLRDRPEEDCRGTQKGVGTGSAGMNGVRLSTALMSLLPMRAAVSAKDVLATGLPLPVSRHTGTVRFRGKHCPRNEKCPCGSGKKYKQCKCYKTRKWA</sequence>
<feature type="region of interest" description="Disordered" evidence="1">
    <location>
        <begin position="1"/>
        <end position="47"/>
    </location>
</feature>
<dbReference type="InterPro" id="IPR004027">
    <property type="entry name" value="SEC_C_motif"/>
</dbReference>
<reference evidence="3" key="1">
    <citation type="submission" date="2017-09" db="EMBL/GenBank/DDBJ databases">
        <title>Depth-based differentiation of microbial function through sediment-hosted aquifers and enrichment of novel symbionts in the deep terrestrial subsurface.</title>
        <authorList>
            <person name="Probst A.J."/>
            <person name="Ladd B."/>
            <person name="Jarett J.K."/>
            <person name="Geller-Mcgrath D.E."/>
            <person name="Sieber C.M.K."/>
            <person name="Emerson J.B."/>
            <person name="Anantharaman K."/>
            <person name="Thomas B.C."/>
            <person name="Malmstrom R."/>
            <person name="Stieglmeier M."/>
            <person name="Klingl A."/>
            <person name="Woyke T."/>
            <person name="Ryan C.M."/>
            <person name="Banfield J.F."/>
        </authorList>
    </citation>
    <scope>NUCLEOTIDE SEQUENCE [LARGE SCALE GENOMIC DNA]</scope>
</reference>
<dbReference type="Pfam" id="PF02810">
    <property type="entry name" value="SEC-C"/>
    <property type="match status" value="1"/>
</dbReference>
<protein>
    <submittedName>
        <fullName evidence="2">Uncharacterized protein</fullName>
    </submittedName>
</protein>
<dbReference type="EMBL" id="PFFD01000081">
    <property type="protein sequence ID" value="PIV87045.1"/>
    <property type="molecule type" value="Genomic_DNA"/>
</dbReference>
<name>A0A2M7FDL0_9BACT</name>
<proteinExistence type="predicted"/>
<dbReference type="Gene3D" id="3.10.450.50">
    <property type="match status" value="1"/>
</dbReference>
<feature type="compositionally biased region" description="Basic and acidic residues" evidence="1">
    <location>
        <begin position="17"/>
        <end position="34"/>
    </location>
</feature>
<evidence type="ECO:0000313" key="2">
    <source>
        <dbReference type="EMBL" id="PIV87045.1"/>
    </source>
</evidence>
<dbReference type="Proteomes" id="UP000228497">
    <property type="component" value="Unassembled WGS sequence"/>
</dbReference>
<accession>A0A2M7FDL0</accession>
<evidence type="ECO:0000313" key="3">
    <source>
        <dbReference type="Proteomes" id="UP000228497"/>
    </source>
</evidence>
<dbReference type="AlphaFoldDB" id="A0A2M7FDL0"/>
<evidence type="ECO:0000256" key="1">
    <source>
        <dbReference type="SAM" id="MobiDB-lite"/>
    </source>
</evidence>
<dbReference type="SUPFAM" id="SSF103642">
    <property type="entry name" value="Sec-C motif"/>
    <property type="match status" value="1"/>
</dbReference>